<evidence type="ECO:0008006" key="2">
    <source>
        <dbReference type="Google" id="ProtNLM"/>
    </source>
</evidence>
<evidence type="ECO:0000313" key="1">
    <source>
        <dbReference type="EMBL" id="MBX48263.1"/>
    </source>
</evidence>
<name>A0A2P2P0L4_RHIMU</name>
<dbReference type="GO" id="GO:0000287">
    <property type="term" value="F:magnesium ion binding"/>
    <property type="evidence" value="ECO:0007669"/>
    <property type="project" value="TreeGrafter"/>
</dbReference>
<sequence length="120" mass="13556">MINELGSVASHRQGRSVTHHLVKIWHDLLKSMKREADWARENVTPTLDEYMENACISFALGPVILVPLFSIGPKLSEEVLASQEYDRLFKHISSIGRLLNDLASVKLPECICRENVNKVS</sequence>
<dbReference type="GO" id="GO:0009507">
    <property type="term" value="C:chloroplast"/>
    <property type="evidence" value="ECO:0007669"/>
    <property type="project" value="TreeGrafter"/>
</dbReference>
<dbReference type="SUPFAM" id="SSF48576">
    <property type="entry name" value="Terpenoid synthases"/>
    <property type="match status" value="1"/>
</dbReference>
<dbReference type="AlphaFoldDB" id="A0A2P2P0L4"/>
<dbReference type="GO" id="GO:0009686">
    <property type="term" value="P:gibberellin biosynthetic process"/>
    <property type="evidence" value="ECO:0007669"/>
    <property type="project" value="TreeGrafter"/>
</dbReference>
<accession>A0A2P2P0L4</accession>
<dbReference type="EMBL" id="GGEC01067779">
    <property type="protein sequence ID" value="MBX48263.1"/>
    <property type="molecule type" value="Transcribed_RNA"/>
</dbReference>
<dbReference type="InterPro" id="IPR008949">
    <property type="entry name" value="Isoprenoid_synthase_dom_sf"/>
</dbReference>
<organism evidence="1">
    <name type="scientific">Rhizophora mucronata</name>
    <name type="common">Asiatic mangrove</name>
    <dbReference type="NCBI Taxonomy" id="61149"/>
    <lineage>
        <taxon>Eukaryota</taxon>
        <taxon>Viridiplantae</taxon>
        <taxon>Streptophyta</taxon>
        <taxon>Embryophyta</taxon>
        <taxon>Tracheophyta</taxon>
        <taxon>Spermatophyta</taxon>
        <taxon>Magnoliopsida</taxon>
        <taxon>eudicotyledons</taxon>
        <taxon>Gunneridae</taxon>
        <taxon>Pentapetalae</taxon>
        <taxon>rosids</taxon>
        <taxon>fabids</taxon>
        <taxon>Malpighiales</taxon>
        <taxon>Rhizophoraceae</taxon>
        <taxon>Rhizophora</taxon>
    </lineage>
</organism>
<proteinExistence type="predicted"/>
<dbReference type="Pfam" id="PF19086">
    <property type="entry name" value="Terpene_syn_C_2"/>
    <property type="match status" value="1"/>
</dbReference>
<dbReference type="PANTHER" id="PTHR31739">
    <property type="entry name" value="ENT-COPALYL DIPHOSPHATE SYNTHASE, CHLOROPLASTIC"/>
    <property type="match status" value="1"/>
</dbReference>
<protein>
    <recommendedName>
        <fullName evidence="2">Terpene synthase metal-binding domain-containing protein</fullName>
    </recommendedName>
</protein>
<reference evidence="1" key="1">
    <citation type="submission" date="2018-02" db="EMBL/GenBank/DDBJ databases">
        <title>Rhizophora mucronata_Transcriptome.</title>
        <authorList>
            <person name="Meera S.P."/>
            <person name="Sreeshan A."/>
            <person name="Augustine A."/>
        </authorList>
    </citation>
    <scope>NUCLEOTIDE SEQUENCE</scope>
    <source>
        <tissue evidence="1">Leaf</tissue>
    </source>
</reference>
<dbReference type="Gene3D" id="1.10.600.10">
    <property type="entry name" value="Farnesyl Diphosphate Synthase"/>
    <property type="match status" value="1"/>
</dbReference>
<dbReference type="PANTHER" id="PTHR31739:SF34">
    <property type="entry name" value="TERPENE SYNTHASE METAL-BINDING DOMAIN-CONTAINING PROTEIN"/>
    <property type="match status" value="1"/>
</dbReference>
<dbReference type="GO" id="GO:0010333">
    <property type="term" value="F:terpene synthase activity"/>
    <property type="evidence" value="ECO:0007669"/>
    <property type="project" value="InterPro"/>
</dbReference>
<dbReference type="InterPro" id="IPR050148">
    <property type="entry name" value="Terpene_synthase-like"/>
</dbReference>